<sequence>MQSGGFLVMCPFCGRSKGGLVCGYCGWVSKDKKFRFVVVKNG</sequence>
<evidence type="ECO:0000313" key="2">
    <source>
        <dbReference type="Proteomes" id="UP000001741"/>
    </source>
</evidence>
<dbReference type="EMBL" id="CU468230">
    <property type="protein sequence ID" value="CAP01109.1"/>
    <property type="molecule type" value="Genomic_DNA"/>
</dbReference>
<dbReference type="AlphaFoldDB" id="B0VNN1"/>
<dbReference type="SUPFAM" id="SSF57783">
    <property type="entry name" value="Zinc beta-ribbon"/>
    <property type="match status" value="1"/>
</dbReference>
<dbReference type="KEGG" id="abm:ABSDF1770"/>
<reference evidence="1 2" key="1">
    <citation type="journal article" date="2008" name="PLoS ONE">
        <title>Comparative analysis of Acinetobacters: three genomes for three lifestyles.</title>
        <authorList>
            <person name="Vallenet D."/>
            <person name="Nordmann P."/>
            <person name="Barbe V."/>
            <person name="Poirel L."/>
            <person name="Mangenot S."/>
            <person name="Bataille E."/>
            <person name="Dossat C."/>
            <person name="Gas S."/>
            <person name="Kreimeyer A."/>
            <person name="Lenoble P."/>
            <person name="Oztas S."/>
            <person name="Poulain J."/>
            <person name="Segurens B."/>
            <person name="Robert C."/>
            <person name="Abergel C."/>
            <person name="Claverie J.M."/>
            <person name="Raoult D."/>
            <person name="Medigue C."/>
            <person name="Weissenbach J."/>
            <person name="Cruveiller S."/>
        </authorList>
    </citation>
    <scope>NUCLEOTIDE SEQUENCE [LARGE SCALE GENOMIC DNA]</scope>
    <source>
        <strain evidence="1 2">SDF</strain>
    </source>
</reference>
<protein>
    <submittedName>
        <fullName evidence="1">Uncharacterized protein</fullName>
    </submittedName>
</protein>
<evidence type="ECO:0000313" key="1">
    <source>
        <dbReference type="EMBL" id="CAP01109.1"/>
    </source>
</evidence>
<accession>B0VNN1</accession>
<gene>
    <name evidence="1" type="ordered locus">ABSDF1770</name>
</gene>
<organism evidence="1 2">
    <name type="scientific">Acinetobacter baumannii (strain SDF)</name>
    <dbReference type="NCBI Taxonomy" id="509170"/>
    <lineage>
        <taxon>Bacteria</taxon>
        <taxon>Pseudomonadati</taxon>
        <taxon>Pseudomonadota</taxon>
        <taxon>Gammaproteobacteria</taxon>
        <taxon>Moraxellales</taxon>
        <taxon>Moraxellaceae</taxon>
        <taxon>Acinetobacter</taxon>
        <taxon>Acinetobacter calcoaceticus/baumannii complex</taxon>
    </lineage>
</organism>
<dbReference type="HOGENOM" id="CLU_3245745_0_0_6"/>
<dbReference type="Proteomes" id="UP000001741">
    <property type="component" value="Chromosome"/>
</dbReference>
<dbReference type="BioCyc" id="ABAU509170:GCL9-1450-MONOMER"/>
<name>B0VNN1_ACIBS</name>
<proteinExistence type="predicted"/>